<dbReference type="InterPro" id="IPR026960">
    <property type="entry name" value="RVT-Znf"/>
</dbReference>
<dbReference type="STRING" id="3818.A0A445DNV3"/>
<evidence type="ECO:0000259" key="2">
    <source>
        <dbReference type="Pfam" id="PF13456"/>
    </source>
</evidence>
<protein>
    <recommendedName>
        <fullName evidence="6">RNase H type-1 domain-containing protein</fullName>
    </recommendedName>
</protein>
<dbReference type="Pfam" id="PF13456">
    <property type="entry name" value="RVT_3"/>
    <property type="match status" value="1"/>
</dbReference>
<dbReference type="Pfam" id="PF03372">
    <property type="entry name" value="Exo_endo_phos"/>
    <property type="match status" value="1"/>
</dbReference>
<dbReference type="InterPro" id="IPR044730">
    <property type="entry name" value="RNase_H-like_dom_plant"/>
</dbReference>
<dbReference type="AlphaFoldDB" id="A0A445DNV3"/>
<proteinExistence type="predicted"/>
<feature type="domain" description="Endonuclease/exonuclease/phosphatase" evidence="1">
    <location>
        <begin position="3"/>
        <end position="202"/>
    </location>
</feature>
<reference evidence="4 5" key="1">
    <citation type="submission" date="2019-01" db="EMBL/GenBank/DDBJ databases">
        <title>Sequencing of cultivated peanut Arachis hypogaea provides insights into genome evolution and oil improvement.</title>
        <authorList>
            <person name="Chen X."/>
        </authorList>
    </citation>
    <scope>NUCLEOTIDE SEQUENCE [LARGE SCALE GENOMIC DNA]</scope>
    <source>
        <strain evidence="5">cv. Fuhuasheng</strain>
        <tissue evidence="4">Leaves</tissue>
    </source>
</reference>
<evidence type="ECO:0000313" key="5">
    <source>
        <dbReference type="Proteomes" id="UP000289738"/>
    </source>
</evidence>
<dbReference type="GO" id="GO:0003676">
    <property type="term" value="F:nucleic acid binding"/>
    <property type="evidence" value="ECO:0007669"/>
    <property type="project" value="InterPro"/>
</dbReference>
<dbReference type="Proteomes" id="UP000289738">
    <property type="component" value="Chromosome A03"/>
</dbReference>
<dbReference type="InterPro" id="IPR036397">
    <property type="entry name" value="RNaseH_sf"/>
</dbReference>
<evidence type="ECO:0000259" key="3">
    <source>
        <dbReference type="Pfam" id="PF13966"/>
    </source>
</evidence>
<dbReference type="InterPro" id="IPR036691">
    <property type="entry name" value="Endo/exonu/phosph_ase_sf"/>
</dbReference>
<dbReference type="PANTHER" id="PTHR47074">
    <property type="entry name" value="BNAC02G40300D PROTEIN"/>
    <property type="match status" value="1"/>
</dbReference>
<dbReference type="PANTHER" id="PTHR47074:SF48">
    <property type="entry name" value="POLYNUCLEOTIDYL TRANSFERASE, RIBONUCLEASE H-LIKE SUPERFAMILY PROTEIN"/>
    <property type="match status" value="1"/>
</dbReference>
<feature type="domain" description="Reverse transcriptase zinc-binding" evidence="3">
    <location>
        <begin position="322"/>
        <end position="397"/>
    </location>
</feature>
<dbReference type="SUPFAM" id="SSF56219">
    <property type="entry name" value="DNase I-like"/>
    <property type="match status" value="1"/>
</dbReference>
<evidence type="ECO:0000259" key="1">
    <source>
        <dbReference type="Pfam" id="PF03372"/>
    </source>
</evidence>
<evidence type="ECO:0008006" key="6">
    <source>
        <dbReference type="Google" id="ProtNLM"/>
    </source>
</evidence>
<keyword evidence="5" id="KW-1185">Reference proteome</keyword>
<dbReference type="InterPro" id="IPR052929">
    <property type="entry name" value="RNase_H-like_EbsB-rel"/>
</dbReference>
<name>A0A445DNV3_ARAHY</name>
<dbReference type="Gene3D" id="3.30.420.10">
    <property type="entry name" value="Ribonuclease H-like superfamily/Ribonuclease H"/>
    <property type="match status" value="1"/>
</dbReference>
<dbReference type="SUPFAM" id="SSF53098">
    <property type="entry name" value="Ribonuclease H-like"/>
    <property type="match status" value="1"/>
</dbReference>
<evidence type="ECO:0000313" key="4">
    <source>
        <dbReference type="EMBL" id="RYR64854.1"/>
    </source>
</evidence>
<organism evidence="4 5">
    <name type="scientific">Arachis hypogaea</name>
    <name type="common">Peanut</name>
    <dbReference type="NCBI Taxonomy" id="3818"/>
    <lineage>
        <taxon>Eukaryota</taxon>
        <taxon>Viridiplantae</taxon>
        <taxon>Streptophyta</taxon>
        <taxon>Embryophyta</taxon>
        <taxon>Tracheophyta</taxon>
        <taxon>Spermatophyta</taxon>
        <taxon>Magnoliopsida</taxon>
        <taxon>eudicotyledons</taxon>
        <taxon>Gunneridae</taxon>
        <taxon>Pentapetalae</taxon>
        <taxon>rosids</taxon>
        <taxon>fabids</taxon>
        <taxon>Fabales</taxon>
        <taxon>Fabaceae</taxon>
        <taxon>Papilionoideae</taxon>
        <taxon>50 kb inversion clade</taxon>
        <taxon>dalbergioids sensu lato</taxon>
        <taxon>Dalbergieae</taxon>
        <taxon>Pterocarpus clade</taxon>
        <taxon>Arachis</taxon>
    </lineage>
</organism>
<feature type="domain" description="RNase H type-1" evidence="2">
    <location>
        <begin position="512"/>
        <end position="632"/>
    </location>
</feature>
<dbReference type="CDD" id="cd06222">
    <property type="entry name" value="RNase_H_like"/>
    <property type="match status" value="1"/>
</dbReference>
<dbReference type="InterPro" id="IPR012337">
    <property type="entry name" value="RNaseH-like_sf"/>
</dbReference>
<dbReference type="Gene3D" id="3.60.10.10">
    <property type="entry name" value="Endonuclease/exonuclease/phosphatase"/>
    <property type="match status" value="1"/>
</dbReference>
<accession>A0A445DNV3</accession>
<sequence length="659" mass="76836">MCKQFKPAIVYLMETRARESTIKKLKRRLHFENVFHIEPRGLSGGLCLLWNEIYNINIYFWCDNHIKARIDDRKGKIWECNFIYGNPCFGRRKEQWRTITANNNNKGEPQLFIGDFNDILSQEEKIGLHPKPQNQVREFRQFADMNYLMDLDIKGGRFTWFGNPRNGFITRERIDRALVNWEWRVLYQQASLKALPAISSDHCPLVLDINQVQRTEKSFKFEAFWTDHEDCENTVKKGWEKEDVQGCVWKGITTRMKNCWNKRKIESRFSQEICKEILSTPVSVVNKEDHLYWPWREDGSYSIKTGYYAARRVEQNSKYGNPSTSEDKREIWREVWRMEVPQKIRMFLWKACHDILPVGSNLYKRKMAPNPVFQICLKSPETVEHALLLCDWARAAWFGAECQWTPTVETVSSIGNWVVECIKKLRAGGGEDMEKRISKLGFLMWEIWKTRNNKMFQQQDVNPKWTIYRAKALEKIYWKLAEKQHTQKTEGNKSKTNLVKWRPPPENWLKANVDAAFRKDTGTGAIAVVIRDHKGRIILGFSGKIQATSSTVAEAQAVRQALIIVNNLQMGRTLIETDNLKLAQAIKSKIALGEAMAIFQDIQILMANLPEKGMTWTPRNGNRLAHAVAKAAEAETLRANWSTKPPTEIQNIIRTELRM</sequence>
<dbReference type="EMBL" id="SDMP01000003">
    <property type="protein sequence ID" value="RYR64854.1"/>
    <property type="molecule type" value="Genomic_DNA"/>
</dbReference>
<dbReference type="Pfam" id="PF13966">
    <property type="entry name" value="zf-RVT"/>
    <property type="match status" value="1"/>
</dbReference>
<dbReference type="GO" id="GO:0004523">
    <property type="term" value="F:RNA-DNA hybrid ribonuclease activity"/>
    <property type="evidence" value="ECO:0007669"/>
    <property type="project" value="InterPro"/>
</dbReference>
<gene>
    <name evidence="4" type="ORF">Ahy_A03g010888</name>
</gene>
<dbReference type="InterPro" id="IPR005135">
    <property type="entry name" value="Endo/exonuclease/phosphatase"/>
</dbReference>
<dbReference type="InterPro" id="IPR002156">
    <property type="entry name" value="RNaseH_domain"/>
</dbReference>
<comment type="caution">
    <text evidence="4">The sequence shown here is derived from an EMBL/GenBank/DDBJ whole genome shotgun (WGS) entry which is preliminary data.</text>
</comment>